<accession>B8GGI6</accession>
<dbReference type="Gene3D" id="3.30.497.10">
    <property type="entry name" value="Antithrombin, subunit I, domain 2"/>
    <property type="match status" value="1"/>
</dbReference>
<name>B8GGI6_METPE</name>
<comment type="similarity">
    <text evidence="1">Belongs to the serpin family.</text>
</comment>
<feature type="domain" description="Serpin" evidence="2">
    <location>
        <begin position="74"/>
        <end position="445"/>
    </location>
</feature>
<dbReference type="STRING" id="521011.Mpal_0883"/>
<gene>
    <name evidence="3" type="ordered locus">Mpal_0883</name>
</gene>
<dbReference type="eggNOG" id="arCOG04933">
    <property type="taxonomic scope" value="Archaea"/>
</dbReference>
<dbReference type="InterPro" id="IPR042185">
    <property type="entry name" value="Serpin_sf_2"/>
</dbReference>
<dbReference type="HOGENOM" id="CLU_023330_0_2_2"/>
<evidence type="ECO:0000313" key="4">
    <source>
        <dbReference type="Proteomes" id="UP000002457"/>
    </source>
</evidence>
<dbReference type="Pfam" id="PF00079">
    <property type="entry name" value="Serpin"/>
    <property type="match status" value="1"/>
</dbReference>
<dbReference type="SMART" id="SM00093">
    <property type="entry name" value="SERPIN"/>
    <property type="match status" value="1"/>
</dbReference>
<dbReference type="RefSeq" id="WP_012617560.1">
    <property type="nucleotide sequence ID" value="NC_011832.1"/>
</dbReference>
<dbReference type="SUPFAM" id="SSF56574">
    <property type="entry name" value="Serpins"/>
    <property type="match status" value="1"/>
</dbReference>
<keyword evidence="4" id="KW-1185">Reference proteome</keyword>
<proteinExistence type="inferred from homology"/>
<dbReference type="Gene3D" id="2.30.39.10">
    <property type="entry name" value="Alpha-1-antitrypsin, domain 1"/>
    <property type="match status" value="1"/>
</dbReference>
<evidence type="ECO:0000259" key="2">
    <source>
        <dbReference type="SMART" id="SM00093"/>
    </source>
</evidence>
<dbReference type="Proteomes" id="UP000002457">
    <property type="component" value="Chromosome"/>
</dbReference>
<dbReference type="PROSITE" id="PS51257">
    <property type="entry name" value="PROKAR_LIPOPROTEIN"/>
    <property type="match status" value="1"/>
</dbReference>
<dbReference type="AlphaFoldDB" id="B8GGI6"/>
<dbReference type="CDD" id="cd19590">
    <property type="entry name" value="serpin_thermopin-like"/>
    <property type="match status" value="1"/>
</dbReference>
<dbReference type="OrthoDB" id="371710at2157"/>
<dbReference type="EMBL" id="CP001338">
    <property type="protein sequence ID" value="ACL16241.1"/>
    <property type="molecule type" value="Genomic_DNA"/>
</dbReference>
<evidence type="ECO:0000256" key="1">
    <source>
        <dbReference type="RuleBase" id="RU000411"/>
    </source>
</evidence>
<dbReference type="KEGG" id="mpl:Mpal_0883"/>
<dbReference type="InterPro" id="IPR000215">
    <property type="entry name" value="Serpin_fam"/>
</dbReference>
<reference evidence="3 4" key="1">
    <citation type="journal article" date="2015" name="Genome Announc.">
        <title>Complete Genome Sequence of Methanosphaerula palustris E1-9CT, a Hydrogenotrophic Methanogen Isolated from a Minerotrophic Fen Peatland.</title>
        <authorList>
            <person name="Cadillo-Quiroz H."/>
            <person name="Browne P."/>
            <person name="Kyrpides N."/>
            <person name="Woyke T."/>
            <person name="Goodwin L."/>
            <person name="Detter C."/>
            <person name="Yavitt J.B."/>
            <person name="Zinder S.H."/>
        </authorList>
    </citation>
    <scope>NUCLEOTIDE SEQUENCE [LARGE SCALE GENOMIC DNA]</scope>
    <source>
        <strain evidence="4">ATCC BAA-1556 / DSM 19958 / E1-9c</strain>
    </source>
</reference>
<dbReference type="GO" id="GO:0005615">
    <property type="term" value="C:extracellular space"/>
    <property type="evidence" value="ECO:0007669"/>
    <property type="project" value="InterPro"/>
</dbReference>
<dbReference type="InterPro" id="IPR023795">
    <property type="entry name" value="Serpin_CS"/>
</dbReference>
<dbReference type="InterPro" id="IPR023796">
    <property type="entry name" value="Serpin_dom"/>
</dbReference>
<dbReference type="InterPro" id="IPR036186">
    <property type="entry name" value="Serpin_sf"/>
</dbReference>
<organism evidence="3 4">
    <name type="scientific">Methanosphaerula palustris (strain ATCC BAA-1556 / DSM 19958 / E1-9c)</name>
    <dbReference type="NCBI Taxonomy" id="521011"/>
    <lineage>
        <taxon>Archaea</taxon>
        <taxon>Methanobacteriati</taxon>
        <taxon>Methanobacteriota</taxon>
        <taxon>Stenosarchaea group</taxon>
        <taxon>Methanomicrobia</taxon>
        <taxon>Methanomicrobiales</taxon>
        <taxon>Methanoregulaceae</taxon>
        <taxon>Methanosphaerula</taxon>
    </lineage>
</organism>
<dbReference type="PROSITE" id="PS00284">
    <property type="entry name" value="SERPIN"/>
    <property type="match status" value="1"/>
</dbReference>
<dbReference type="GeneID" id="7272376"/>
<dbReference type="PANTHER" id="PTHR11461">
    <property type="entry name" value="SERINE PROTEASE INHIBITOR, SERPIN"/>
    <property type="match status" value="1"/>
</dbReference>
<sequence length="448" mass="48579" precursor="true">MNQKLAGIGILVSLVIASLLISGCTDPAQKPAVNASPTNSPQETRVTTTVPVTTESGNAQPVESVAAANNQFASDLYTALAKNPDNAGHNLFYSPFSLSSALAITGEGAKGRTRDEIFSVFHLPKNDTVRQSGFARINEEFNAADAGYTFRTVNALWAEKSYPFLPAFIDIARKYYSAEVTNLDFKTTPEESRATINQWVEEKTEKKIRDLLPSGSIDALTRLVITNAVYFKGTWARPFDAARTKEADFRTGTGTSVKVQMMENTGSQARYRYAETAGVQYIELPYINNSSKALSMIVILPKGDDLNPAEAVLNDDNLSALQDSANFQRVDLYLPKFRMETEYRLPQTLSAMGMPTAFTEGAADFSGMDGTTNLSISDVIHKAFIDVNENGTEAAAATAVVVDLAMASSGTSQPVPEFRADHPFVFLIQDKETGTILFIGRVVNPAGS</sequence>
<dbReference type="MEROPS" id="I04.089"/>
<evidence type="ECO:0000313" key="3">
    <source>
        <dbReference type="EMBL" id="ACL16241.1"/>
    </source>
</evidence>
<protein>
    <submittedName>
        <fullName evidence="3">Proteinase inhibitor I4 serpin</fullName>
    </submittedName>
</protein>
<dbReference type="GO" id="GO:0004867">
    <property type="term" value="F:serine-type endopeptidase inhibitor activity"/>
    <property type="evidence" value="ECO:0007669"/>
    <property type="project" value="InterPro"/>
</dbReference>
<dbReference type="PANTHER" id="PTHR11461:SF211">
    <property type="entry name" value="GH10112P-RELATED"/>
    <property type="match status" value="1"/>
</dbReference>
<dbReference type="InterPro" id="IPR042178">
    <property type="entry name" value="Serpin_sf_1"/>
</dbReference>